<dbReference type="GO" id="GO:0008270">
    <property type="term" value="F:zinc ion binding"/>
    <property type="evidence" value="ECO:0007669"/>
    <property type="project" value="UniProtKB-KW"/>
</dbReference>
<evidence type="ECO:0000256" key="2">
    <source>
        <dbReference type="ARBA" id="ARBA00022771"/>
    </source>
</evidence>
<keyword evidence="1" id="KW-0479">Metal-binding</keyword>
<reference evidence="8" key="1">
    <citation type="submission" date="2011-08" db="EMBL/GenBank/DDBJ databases">
        <title>The draft genome of Latimeria chalumnae.</title>
        <authorList>
            <person name="Di Palma F."/>
            <person name="Alfoldi J."/>
            <person name="Johnson J."/>
            <person name="Berlin A."/>
            <person name="Gnerre S."/>
            <person name="Jaffe D."/>
            <person name="MacCallum I."/>
            <person name="Young S."/>
            <person name="Walker B.J."/>
            <person name="Lander E."/>
            <person name="Lindblad-Toh K."/>
        </authorList>
    </citation>
    <scope>NUCLEOTIDE SEQUENCE [LARGE SCALE GENOMIC DNA]</scope>
    <source>
        <strain evidence="8">Wild caught</strain>
    </source>
</reference>
<evidence type="ECO:0000313" key="8">
    <source>
        <dbReference type="Proteomes" id="UP000008672"/>
    </source>
</evidence>
<evidence type="ECO:0000256" key="4">
    <source>
        <dbReference type="PROSITE-ProRule" id="PRU00325"/>
    </source>
</evidence>
<gene>
    <name evidence="7" type="primary">ZSWIM1</name>
</gene>
<dbReference type="InParanoid" id="H3BHC7"/>
<dbReference type="HOGENOM" id="CLU_563302_0_0_1"/>
<sequence length="507" mass="58095">QQKMALSVLNDMLNFDNGSMVSFDLNGRYELDSLSFQTKTMRSFFAKHPETLFVHRTHNPSGKVLYTFFLEGRESGGENEKEDGVDVNIVHFAVPRDEGLDSLSQMCKRFKEMNPEWVRIKTIFVDNTFQGAAAFLREFMAEVMLSVFHMAKFVQQKIRMMNIGFTRESLLLTALRNAMYTATEANLETLHRLLKAFSHWDFFQYLNNNWFTNKKIWDWYRKKNYTACVKHFQGLEAVVQKTDNFFSKKVALEMSIFDLVKDIHANGFNQTSESGDTMKASVENSAEKSKTCEIKTSNVSAQAELDDTGPSTSKDLSPVHGGKPKPSNPMEQKQDDMEIEDKIKKSLVDTCIEPASELCFSELAISQKSVQLMSTNDNDINIQILEDTHHVDKKGLKSCSCHFNQAYGLPCRHIFAVLNADRKGLRKEMIPEHWQKRSDLPSHSNDGLLDVLRSSGDNSEKLLRIKALTKQISRLLAQCNSMEFQHRYSTLRELADNWIGPYLQVKL</sequence>
<proteinExistence type="predicted"/>
<dbReference type="eggNOG" id="ENOG502RNJT">
    <property type="taxonomic scope" value="Eukaryota"/>
</dbReference>
<evidence type="ECO:0000256" key="5">
    <source>
        <dbReference type="SAM" id="MobiDB-lite"/>
    </source>
</evidence>
<name>H3BHC7_LATCH</name>
<dbReference type="OMA" id="CHFSQTF"/>
<reference evidence="7" key="2">
    <citation type="submission" date="2025-08" db="UniProtKB">
        <authorList>
            <consortium name="Ensembl"/>
        </authorList>
    </citation>
    <scope>IDENTIFICATION</scope>
</reference>
<dbReference type="Pfam" id="PF19286">
    <property type="entry name" value="ZSWIM1-3_C"/>
    <property type="match status" value="1"/>
</dbReference>
<dbReference type="FunCoup" id="H3BHC7">
    <property type="interactions" value="97"/>
</dbReference>
<dbReference type="InterPro" id="IPR007527">
    <property type="entry name" value="Znf_SWIM"/>
</dbReference>
<feature type="domain" description="SWIM-type" evidence="6">
    <location>
        <begin position="380"/>
        <end position="422"/>
    </location>
</feature>
<feature type="region of interest" description="Disordered" evidence="5">
    <location>
        <begin position="270"/>
        <end position="336"/>
    </location>
</feature>
<dbReference type="InterPro" id="IPR052579">
    <property type="entry name" value="Zinc_finger_SWIM"/>
</dbReference>
<dbReference type="Pfam" id="PF21600">
    <property type="entry name" value="ZSWIM1-3_helical"/>
    <property type="match status" value="1"/>
</dbReference>
<dbReference type="Pfam" id="PF04434">
    <property type="entry name" value="SWIM"/>
    <property type="match status" value="1"/>
</dbReference>
<dbReference type="InterPro" id="IPR048326">
    <property type="entry name" value="ZSWIM1-3_helical"/>
</dbReference>
<reference evidence="7" key="3">
    <citation type="submission" date="2025-09" db="UniProtKB">
        <authorList>
            <consortium name="Ensembl"/>
        </authorList>
    </citation>
    <scope>IDENTIFICATION</scope>
</reference>
<dbReference type="GeneTree" id="ENSGT00390000017273"/>
<dbReference type="EMBL" id="AFYH01003901">
    <property type="status" value="NOT_ANNOTATED_CDS"/>
    <property type="molecule type" value="Genomic_DNA"/>
</dbReference>
<dbReference type="PROSITE" id="PS50966">
    <property type="entry name" value="ZF_SWIM"/>
    <property type="match status" value="1"/>
</dbReference>
<dbReference type="SMART" id="SM00575">
    <property type="entry name" value="ZnF_PMZ"/>
    <property type="match status" value="1"/>
</dbReference>
<evidence type="ECO:0000256" key="1">
    <source>
        <dbReference type="ARBA" id="ARBA00022723"/>
    </source>
</evidence>
<dbReference type="Ensembl" id="ENSLACT00000021439.1">
    <property type="protein sequence ID" value="ENSLACP00000021298.1"/>
    <property type="gene ID" value="ENSLACG00000018716.1"/>
</dbReference>
<organism evidence="7 8">
    <name type="scientific">Latimeria chalumnae</name>
    <name type="common">Coelacanth</name>
    <dbReference type="NCBI Taxonomy" id="7897"/>
    <lineage>
        <taxon>Eukaryota</taxon>
        <taxon>Metazoa</taxon>
        <taxon>Chordata</taxon>
        <taxon>Craniata</taxon>
        <taxon>Vertebrata</taxon>
        <taxon>Euteleostomi</taxon>
        <taxon>Coelacanthiformes</taxon>
        <taxon>Coelacanthidae</taxon>
        <taxon>Latimeria</taxon>
    </lineage>
</organism>
<dbReference type="Pfam" id="PF21056">
    <property type="entry name" value="ZSWIM1-3_RNaseH-like"/>
    <property type="match status" value="1"/>
</dbReference>
<keyword evidence="3" id="KW-0862">Zinc</keyword>
<keyword evidence="8" id="KW-1185">Reference proteome</keyword>
<dbReference type="AlphaFoldDB" id="H3BHC7"/>
<evidence type="ECO:0000256" key="3">
    <source>
        <dbReference type="ARBA" id="ARBA00022833"/>
    </source>
</evidence>
<dbReference type="InterPro" id="IPR006564">
    <property type="entry name" value="Znf_PMZ"/>
</dbReference>
<dbReference type="Bgee" id="ENSLACG00000018716">
    <property type="expression patterns" value="Expressed in chordate pharynx and 4 other cell types or tissues"/>
</dbReference>
<dbReference type="PANTHER" id="PTHR31569:SF0">
    <property type="entry name" value="ZINC FINGER SWIM DOMAIN-CONTAINING PROTEIN 1"/>
    <property type="match status" value="1"/>
</dbReference>
<dbReference type="Proteomes" id="UP000008672">
    <property type="component" value="Unassembled WGS sequence"/>
</dbReference>
<keyword evidence="2 4" id="KW-0863">Zinc-finger</keyword>
<accession>H3BHC7</accession>
<protein>
    <submittedName>
        <fullName evidence="7">Zinc finger SWIM-type containing 1</fullName>
    </submittedName>
</protein>
<evidence type="ECO:0000259" key="6">
    <source>
        <dbReference type="PROSITE" id="PS50966"/>
    </source>
</evidence>
<evidence type="ECO:0000313" key="7">
    <source>
        <dbReference type="Ensembl" id="ENSLACP00000021298.1"/>
    </source>
</evidence>
<dbReference type="STRING" id="7897.ENSLACP00000021298"/>
<dbReference type="InterPro" id="IPR045563">
    <property type="entry name" value="ZSWIM1/3_C"/>
</dbReference>
<dbReference type="PANTHER" id="PTHR31569">
    <property type="entry name" value="SWIM-TYPE DOMAIN-CONTAINING PROTEIN"/>
    <property type="match status" value="1"/>
</dbReference>
<dbReference type="InterPro" id="IPR048324">
    <property type="entry name" value="ZSWIM1-3_RNaseH-like"/>
</dbReference>